<reference evidence="5 6" key="1">
    <citation type="submission" date="2013-07" db="EMBL/GenBank/DDBJ databases">
        <authorList>
            <person name="Genoscope - CEA"/>
        </authorList>
    </citation>
    <scope>NUCLEOTIDE SEQUENCE [LARGE SCALE GENOMIC DNA]</scope>
    <source>
        <strain evidence="6">FRM16 / DSM 17909</strain>
    </source>
</reference>
<organism evidence="5 6">
    <name type="scientific">Xenorhabdus doucetiae</name>
    <dbReference type="NCBI Taxonomy" id="351671"/>
    <lineage>
        <taxon>Bacteria</taxon>
        <taxon>Pseudomonadati</taxon>
        <taxon>Pseudomonadota</taxon>
        <taxon>Gammaproteobacteria</taxon>
        <taxon>Enterobacterales</taxon>
        <taxon>Morganellaceae</taxon>
        <taxon>Xenorhabdus</taxon>
    </lineage>
</organism>
<dbReference type="InterPro" id="IPR012698">
    <property type="entry name" value="PEnolPyrv_PMutase_core"/>
</dbReference>
<keyword evidence="5" id="KW-0670">Pyruvate</keyword>
<proteinExistence type="inferred from homology"/>
<evidence type="ECO:0000256" key="3">
    <source>
        <dbReference type="ARBA" id="ARBA00024063"/>
    </source>
</evidence>
<comment type="similarity">
    <text evidence="4">Belongs to the isocitrate lyase/PEP mutase superfamily. PEP mutase family.</text>
</comment>
<gene>
    <name evidence="5" type="primary">PEPM</name>
    <name evidence="5" type="ORF">XDD1_1002</name>
</gene>
<dbReference type="EMBL" id="FO704550">
    <property type="protein sequence ID" value="CDG16705.1"/>
    <property type="molecule type" value="Genomic_DNA"/>
</dbReference>
<dbReference type="PANTHER" id="PTHR42905">
    <property type="entry name" value="PHOSPHOENOLPYRUVATE CARBOXYLASE"/>
    <property type="match status" value="1"/>
</dbReference>
<dbReference type="GO" id="GO:0050188">
    <property type="term" value="F:phosphoenolpyruvate mutase activity"/>
    <property type="evidence" value="ECO:0007669"/>
    <property type="project" value="UniProtKB-EC"/>
</dbReference>
<evidence type="ECO:0000313" key="6">
    <source>
        <dbReference type="Proteomes" id="UP000032721"/>
    </source>
</evidence>
<evidence type="ECO:0000256" key="2">
    <source>
        <dbReference type="ARBA" id="ARBA00023235"/>
    </source>
</evidence>
<dbReference type="Gene3D" id="3.20.20.60">
    <property type="entry name" value="Phosphoenolpyruvate-binding domains"/>
    <property type="match status" value="1"/>
</dbReference>
<keyword evidence="2 5" id="KW-0413">Isomerase</keyword>
<keyword evidence="1" id="KW-0479">Metal-binding</keyword>
<name>A0A068QSA8_9GAMM</name>
<dbReference type="InterPro" id="IPR015813">
    <property type="entry name" value="Pyrv/PenolPyrv_kinase-like_dom"/>
</dbReference>
<dbReference type="InterPro" id="IPR039556">
    <property type="entry name" value="ICL/PEPM"/>
</dbReference>
<dbReference type="Proteomes" id="UP000032721">
    <property type="component" value="Chromosome"/>
</dbReference>
<dbReference type="AlphaFoldDB" id="A0A068QSA8"/>
<dbReference type="EC" id="5.4.2.9" evidence="3"/>
<dbReference type="KEGG" id="xdo:XDD1_1002"/>
<dbReference type="STRING" id="351671.XDD1_1002"/>
<evidence type="ECO:0000256" key="1">
    <source>
        <dbReference type="ARBA" id="ARBA00022723"/>
    </source>
</evidence>
<dbReference type="HOGENOM" id="CLU_027389_0_0_6"/>
<dbReference type="CDD" id="cd00377">
    <property type="entry name" value="ICL_PEPM"/>
    <property type="match status" value="1"/>
</dbReference>
<dbReference type="NCBIfam" id="TIGR02320">
    <property type="entry name" value="PEP_mutase"/>
    <property type="match status" value="1"/>
</dbReference>
<dbReference type="SUPFAM" id="SSF51621">
    <property type="entry name" value="Phosphoenolpyruvate/pyruvate domain"/>
    <property type="match status" value="1"/>
</dbReference>
<sequence>MVTNLQLISLEYLIMNIQERLKNKIQTQFMEAHNGLSAKIVEQAGFEAIWASGLSISASMGLSDRNEASWTQVLSALEQMSDNVDIPILVDGDSGFGNYLNVIRLVKKLNQISINALCIEDKLFPKINSFIGEKQELAPIEEFCNKIKAAKDTGGSNFTLVARVEALISGKPMTEALERAEAYRQAGADAILIHSKKNTATEVFEFSQHWKGKLPLFAVPTKYYNTKYSEFIYYGIDNLIWANHLIRSSIYSMKRTAERIYNEKSLINVEHNVSTLEELFELTNERNINKLEKLYNPSN</sequence>
<dbReference type="InterPro" id="IPR040442">
    <property type="entry name" value="Pyrv_kinase-like_dom_sf"/>
</dbReference>
<dbReference type="Pfam" id="PF13714">
    <property type="entry name" value="PEP_mutase"/>
    <property type="match status" value="1"/>
</dbReference>
<dbReference type="PANTHER" id="PTHR42905:SF7">
    <property type="entry name" value="PHOSPHOENOLPYRUVATE PHOSPHOMUTASE"/>
    <property type="match status" value="1"/>
</dbReference>
<evidence type="ECO:0000313" key="5">
    <source>
        <dbReference type="EMBL" id="CDG16705.1"/>
    </source>
</evidence>
<dbReference type="GO" id="GO:0046872">
    <property type="term" value="F:metal ion binding"/>
    <property type="evidence" value="ECO:0007669"/>
    <property type="project" value="UniProtKB-KW"/>
</dbReference>
<accession>A0A068QSA8</accession>
<protein>
    <recommendedName>
        <fullName evidence="3">phosphoenolpyruvate mutase</fullName>
        <ecNumber evidence="3">5.4.2.9</ecNumber>
    </recommendedName>
</protein>
<evidence type="ECO:0000256" key="4">
    <source>
        <dbReference type="ARBA" id="ARBA00038455"/>
    </source>
</evidence>